<comment type="caution">
    <text evidence="1">The sequence shown here is derived from an EMBL/GenBank/DDBJ whole genome shotgun (WGS) entry which is preliminary data.</text>
</comment>
<evidence type="ECO:0008006" key="3">
    <source>
        <dbReference type="Google" id="ProtNLM"/>
    </source>
</evidence>
<reference evidence="1 2" key="1">
    <citation type="submission" date="2017-09" db="EMBL/GenBank/DDBJ databases">
        <title>Bloom of a denitrifying methanotroph, Candidatus Methylomirabilis limnetica, in a deep stratified lake.</title>
        <authorList>
            <person name="Graf J.S."/>
            <person name="Marchant H.K."/>
            <person name="Tienken D."/>
            <person name="Hach P.F."/>
            <person name="Brand A."/>
            <person name="Schubert C.J."/>
            <person name="Kuypers M.M."/>
            <person name="Milucka J."/>
        </authorList>
    </citation>
    <scope>NUCLEOTIDE SEQUENCE [LARGE SCALE GENOMIC DNA]</scope>
    <source>
        <strain evidence="1 2">Zug</strain>
    </source>
</reference>
<reference evidence="2" key="2">
    <citation type="journal article" date="2018" name="Environ. Microbiol.">
        <title>Bloom of a denitrifying methanotroph, 'Candidatus Methylomirabilis limnetica', in a deep stratified lake.</title>
        <authorList>
            <person name="Graf J.S."/>
            <person name="Mayr M.J."/>
            <person name="Marchant H.K."/>
            <person name="Tienken D."/>
            <person name="Hach P.F."/>
            <person name="Brand A."/>
            <person name="Schubert C.J."/>
            <person name="Kuypers M.M."/>
            <person name="Milucka J."/>
        </authorList>
    </citation>
    <scope>NUCLEOTIDE SEQUENCE [LARGE SCALE GENOMIC DNA]</scope>
    <source>
        <strain evidence="2">Zug</strain>
    </source>
</reference>
<dbReference type="AlphaFoldDB" id="A0A2T4TVC9"/>
<dbReference type="SUPFAM" id="SSF143880">
    <property type="entry name" value="NE0471 N-terminal domain-like"/>
    <property type="match status" value="1"/>
</dbReference>
<dbReference type="EMBL" id="NVQC01000030">
    <property type="protein sequence ID" value="PTL35064.1"/>
    <property type="molecule type" value="Genomic_DNA"/>
</dbReference>
<accession>A0A2T4TVC9</accession>
<dbReference type="Gene3D" id="3.30.2020.10">
    <property type="entry name" value="NE0471-like N-terminal domain"/>
    <property type="match status" value="1"/>
</dbReference>
<dbReference type="InterPro" id="IPR036782">
    <property type="entry name" value="NE0471-like_N"/>
</dbReference>
<proteinExistence type="predicted"/>
<protein>
    <recommendedName>
        <fullName evidence="3">DUF2442 domain-containing protein</fullName>
    </recommendedName>
</protein>
<keyword evidence="2" id="KW-1185">Reference proteome</keyword>
<dbReference type="Proteomes" id="UP000241436">
    <property type="component" value="Unassembled WGS sequence"/>
</dbReference>
<gene>
    <name evidence="1" type="ORF">CLG94_11305</name>
</gene>
<evidence type="ECO:0000313" key="1">
    <source>
        <dbReference type="EMBL" id="PTL35064.1"/>
    </source>
</evidence>
<sequence length="94" mass="10589">MRRISKVKVLPGYRLELEFDDGVCGIVDLSETVGKGVFALWRDPLVFDQVRIGSFGELVWDDRIDLCPDALYLKVTGKKPEDIFPALRGQPTHA</sequence>
<dbReference type="Pfam" id="PF10387">
    <property type="entry name" value="DUF2442"/>
    <property type="match status" value="1"/>
</dbReference>
<name>A0A2T4TVC9_9BACT</name>
<dbReference type="OrthoDB" id="162796at2"/>
<organism evidence="1 2">
    <name type="scientific">Candidatus Methylomirabilis limnetica</name>
    <dbReference type="NCBI Taxonomy" id="2033718"/>
    <lineage>
        <taxon>Bacteria</taxon>
        <taxon>Candidatus Methylomirabilota</taxon>
        <taxon>Candidatus Methylomirabilia</taxon>
        <taxon>Candidatus Methylomirabilales</taxon>
        <taxon>Candidatus Methylomirabilaceae</taxon>
        <taxon>Candidatus Methylomirabilis</taxon>
    </lineage>
</organism>
<evidence type="ECO:0000313" key="2">
    <source>
        <dbReference type="Proteomes" id="UP000241436"/>
    </source>
</evidence>
<dbReference type="InterPro" id="IPR018841">
    <property type="entry name" value="DUF2442"/>
</dbReference>
<dbReference type="RefSeq" id="WP_107563628.1">
    <property type="nucleotide sequence ID" value="NZ_NVQC01000030.1"/>
</dbReference>